<gene>
    <name evidence="6" type="ORF">HTY61_05340</name>
</gene>
<feature type="signal peptide" evidence="3">
    <location>
        <begin position="1"/>
        <end position="33"/>
    </location>
</feature>
<dbReference type="KEGG" id="orm:HTY61_05340"/>
<dbReference type="AlphaFoldDB" id="A0A6N1VAE2"/>
<sequence length="426" mass="47207">MSSRPYRSPFRTRVNTLISAAAMLACAAMPVLADSARTAPVGPGDILEITVYGDESVTRALSGRFRVGDGGTLYYPLLGRIDVSRKSATEIGEILRDKLESQLPVILSSVTIAEFAPVYLTGDAIRTGPFPFDPGMTVLDLVLDAGGFIRDDLTDDRRTRLEEELAKLELEQFSLRVRRARLAAELAGHPFDTAPFEEDAAPVGAEGILEAERAIFEMRLRTLESRESTYEAQKLGYEQEISSVEKAIALHDEEIGLIEQQLGARETLARKGFASESTLSDLKRLLTSARRDSLEFRTALFRARQNRLAADRDHAELRIELDMQSVRQLREVELALGENEIALRATRALLDRYRSEATATRNAFGRVPDYILIRRDGDGFTTSIVDESTPLMRGDVVRVTFREGETARAGVAEQTAIRKAELAVSE</sequence>
<dbReference type="PANTHER" id="PTHR33619">
    <property type="entry name" value="POLYSACCHARIDE EXPORT PROTEIN GFCE-RELATED"/>
    <property type="match status" value="1"/>
</dbReference>
<dbReference type="EMBL" id="CP054836">
    <property type="protein sequence ID" value="QKV17924.1"/>
    <property type="molecule type" value="Genomic_DNA"/>
</dbReference>
<proteinExistence type="predicted"/>
<protein>
    <submittedName>
        <fullName evidence="6">Polysaccharide biosynthesis/export family protein</fullName>
    </submittedName>
</protein>
<evidence type="ECO:0000313" key="6">
    <source>
        <dbReference type="EMBL" id="QKV17924.1"/>
    </source>
</evidence>
<feature type="domain" description="AprE-like long alpha-helical hairpin" evidence="5">
    <location>
        <begin position="163"/>
        <end position="347"/>
    </location>
</feature>
<dbReference type="RefSeq" id="WP_175275821.1">
    <property type="nucleotide sequence ID" value="NZ_CP054836.1"/>
</dbReference>
<feature type="coiled-coil region" evidence="2">
    <location>
        <begin position="151"/>
        <end position="178"/>
    </location>
</feature>
<organism evidence="6 7">
    <name type="scientific">Oricola thermophila</name>
    <dbReference type="NCBI Taxonomy" id="2742145"/>
    <lineage>
        <taxon>Bacteria</taxon>
        <taxon>Pseudomonadati</taxon>
        <taxon>Pseudomonadota</taxon>
        <taxon>Alphaproteobacteria</taxon>
        <taxon>Hyphomicrobiales</taxon>
        <taxon>Ahrensiaceae</taxon>
        <taxon>Oricola</taxon>
    </lineage>
</organism>
<keyword evidence="2" id="KW-0175">Coiled coil</keyword>
<dbReference type="PANTHER" id="PTHR33619:SF3">
    <property type="entry name" value="POLYSACCHARIDE EXPORT PROTEIN GFCE-RELATED"/>
    <property type="match status" value="1"/>
</dbReference>
<dbReference type="InterPro" id="IPR003715">
    <property type="entry name" value="Poly_export_N"/>
</dbReference>
<feature type="domain" description="Polysaccharide export protein N-terminal" evidence="4">
    <location>
        <begin position="38"/>
        <end position="103"/>
    </location>
</feature>
<name>A0A6N1VAE2_9HYPH</name>
<dbReference type="Pfam" id="PF02563">
    <property type="entry name" value="Poly_export"/>
    <property type="match status" value="1"/>
</dbReference>
<evidence type="ECO:0000256" key="1">
    <source>
        <dbReference type="ARBA" id="ARBA00022729"/>
    </source>
</evidence>
<keyword evidence="1 3" id="KW-0732">Signal</keyword>
<evidence type="ECO:0000259" key="4">
    <source>
        <dbReference type="Pfam" id="PF02563"/>
    </source>
</evidence>
<dbReference type="InterPro" id="IPR049712">
    <property type="entry name" value="Poly_export"/>
</dbReference>
<feature type="chain" id="PRO_5027110248" evidence="3">
    <location>
        <begin position="34"/>
        <end position="426"/>
    </location>
</feature>
<dbReference type="InterPro" id="IPR058781">
    <property type="entry name" value="HH_AprE-like"/>
</dbReference>
<evidence type="ECO:0000313" key="7">
    <source>
        <dbReference type="Proteomes" id="UP000509367"/>
    </source>
</evidence>
<dbReference type="Proteomes" id="UP000509367">
    <property type="component" value="Chromosome"/>
</dbReference>
<dbReference type="PROSITE" id="PS51257">
    <property type="entry name" value="PROKAR_LIPOPROTEIN"/>
    <property type="match status" value="1"/>
</dbReference>
<evidence type="ECO:0000256" key="2">
    <source>
        <dbReference type="SAM" id="Coils"/>
    </source>
</evidence>
<accession>A0A6N1VAE2</accession>
<reference evidence="6 7" key="1">
    <citation type="submission" date="2020-06" db="EMBL/GenBank/DDBJ databases">
        <title>Oricola thermophila sp. nov. isolated from a tidal sediments.</title>
        <authorList>
            <person name="Kwon K.K."/>
            <person name="Yang S.-H."/>
            <person name="Park M.-J."/>
        </authorList>
    </citation>
    <scope>NUCLEOTIDE SEQUENCE [LARGE SCALE GENOMIC DNA]</scope>
    <source>
        <strain evidence="6 7">MEBiC13590</strain>
    </source>
</reference>
<evidence type="ECO:0000256" key="3">
    <source>
        <dbReference type="SAM" id="SignalP"/>
    </source>
</evidence>
<dbReference type="GO" id="GO:0015159">
    <property type="term" value="F:polysaccharide transmembrane transporter activity"/>
    <property type="evidence" value="ECO:0007669"/>
    <property type="project" value="InterPro"/>
</dbReference>
<keyword evidence="7" id="KW-1185">Reference proteome</keyword>
<evidence type="ECO:0000259" key="5">
    <source>
        <dbReference type="Pfam" id="PF25994"/>
    </source>
</evidence>
<dbReference type="Pfam" id="PF25994">
    <property type="entry name" value="HH_AprE"/>
    <property type="match status" value="1"/>
</dbReference>
<dbReference type="Gene3D" id="3.30.1950.10">
    <property type="entry name" value="wza like domain"/>
    <property type="match status" value="1"/>
</dbReference>
<dbReference type="Gene3D" id="3.10.560.10">
    <property type="entry name" value="Outer membrane lipoprotein wza domain like"/>
    <property type="match status" value="1"/>
</dbReference>